<evidence type="ECO:0000259" key="11">
    <source>
        <dbReference type="PROSITE" id="PS51352"/>
    </source>
</evidence>
<keyword evidence="13" id="KW-1185">Reference proteome</keyword>
<dbReference type="GO" id="GO:0015035">
    <property type="term" value="F:protein-disulfide reductase activity"/>
    <property type="evidence" value="ECO:0007669"/>
    <property type="project" value="InterPro"/>
</dbReference>
<dbReference type="PANTHER" id="PTHR47834">
    <property type="entry name" value="THIOREDOXIN-LIKE PROTEIN CITRX, CHLOROPLASTIC"/>
    <property type="match status" value="1"/>
</dbReference>
<evidence type="ECO:0000256" key="7">
    <source>
        <dbReference type="ARBA" id="ARBA00023002"/>
    </source>
</evidence>
<reference evidence="12" key="1">
    <citation type="journal article" date="2020" name="bioRxiv">
        <title>Comparative genomics of Chlamydomonas.</title>
        <authorList>
            <person name="Craig R.J."/>
            <person name="Hasan A.R."/>
            <person name="Ness R.W."/>
            <person name="Keightley P.D."/>
        </authorList>
    </citation>
    <scope>NUCLEOTIDE SEQUENCE</scope>
    <source>
        <strain evidence="12">SAG 7.73</strain>
    </source>
</reference>
<dbReference type="OrthoDB" id="10263751at2759"/>
<evidence type="ECO:0000256" key="1">
    <source>
        <dbReference type="ARBA" id="ARBA00004229"/>
    </source>
</evidence>
<protein>
    <recommendedName>
        <fullName evidence="11">Thioredoxin domain-containing protein</fullName>
    </recommendedName>
</protein>
<keyword evidence="2" id="KW-0813">Transport</keyword>
<comment type="similarity">
    <text evidence="10">Belongs to the thioredoxin family. Plant CITRX-type subfamily.</text>
</comment>
<evidence type="ECO:0000313" key="13">
    <source>
        <dbReference type="Proteomes" id="UP000650467"/>
    </source>
</evidence>
<dbReference type="Proteomes" id="UP000650467">
    <property type="component" value="Unassembled WGS sequence"/>
</dbReference>
<dbReference type="EMBL" id="JAEHOC010000028">
    <property type="protein sequence ID" value="KAG2430190.1"/>
    <property type="molecule type" value="Genomic_DNA"/>
</dbReference>
<evidence type="ECO:0000256" key="2">
    <source>
        <dbReference type="ARBA" id="ARBA00022448"/>
    </source>
</evidence>
<dbReference type="InterPro" id="IPR017937">
    <property type="entry name" value="Thioredoxin_CS"/>
</dbReference>
<dbReference type="AlphaFoldDB" id="A0A835T1E3"/>
<keyword evidence="7" id="KW-0560">Oxidoreductase</keyword>
<keyword evidence="9" id="KW-0676">Redox-active center</keyword>
<keyword evidence="8" id="KW-1015">Disulfide bond</keyword>
<dbReference type="GO" id="GO:0009507">
    <property type="term" value="C:chloroplast"/>
    <property type="evidence" value="ECO:0007669"/>
    <property type="project" value="UniProtKB-SubCell"/>
</dbReference>
<evidence type="ECO:0000256" key="5">
    <source>
        <dbReference type="ARBA" id="ARBA00022946"/>
    </source>
</evidence>
<keyword evidence="5" id="KW-0809">Transit peptide</keyword>
<accession>A0A835T1E3</accession>
<dbReference type="PROSITE" id="PS00194">
    <property type="entry name" value="THIOREDOXIN_1"/>
    <property type="match status" value="1"/>
</dbReference>
<comment type="subcellular location">
    <subcellularLocation>
        <location evidence="1">Plastid</location>
        <location evidence="1">Chloroplast</location>
    </subcellularLocation>
</comment>
<dbReference type="PANTHER" id="PTHR47834:SF2">
    <property type="entry name" value="THIOREDOXIN-LIKE PROTEIN CITRX, CHLOROPLASTIC"/>
    <property type="match status" value="1"/>
</dbReference>
<feature type="domain" description="Thioredoxin" evidence="11">
    <location>
        <begin position="119"/>
        <end position="236"/>
    </location>
</feature>
<dbReference type="InterPro" id="IPR044182">
    <property type="entry name" value="CITRX"/>
</dbReference>
<dbReference type="CDD" id="cd02947">
    <property type="entry name" value="TRX_family"/>
    <property type="match status" value="1"/>
</dbReference>
<dbReference type="Pfam" id="PF00085">
    <property type="entry name" value="Thioredoxin"/>
    <property type="match status" value="1"/>
</dbReference>
<evidence type="ECO:0000256" key="6">
    <source>
        <dbReference type="ARBA" id="ARBA00022982"/>
    </source>
</evidence>
<evidence type="ECO:0000256" key="4">
    <source>
        <dbReference type="ARBA" id="ARBA00022640"/>
    </source>
</evidence>
<evidence type="ECO:0000256" key="8">
    <source>
        <dbReference type="ARBA" id="ARBA00023157"/>
    </source>
</evidence>
<keyword evidence="3" id="KW-0150">Chloroplast</keyword>
<proteinExistence type="inferred from homology"/>
<evidence type="ECO:0000256" key="10">
    <source>
        <dbReference type="ARBA" id="ARBA00024039"/>
    </source>
</evidence>
<evidence type="ECO:0000313" key="12">
    <source>
        <dbReference type="EMBL" id="KAG2430190.1"/>
    </source>
</evidence>
<dbReference type="GO" id="GO:0045454">
    <property type="term" value="P:cell redox homeostasis"/>
    <property type="evidence" value="ECO:0007669"/>
    <property type="project" value="InterPro"/>
</dbReference>
<organism evidence="12 13">
    <name type="scientific">Chlamydomonas incerta</name>
    <dbReference type="NCBI Taxonomy" id="51695"/>
    <lineage>
        <taxon>Eukaryota</taxon>
        <taxon>Viridiplantae</taxon>
        <taxon>Chlorophyta</taxon>
        <taxon>core chlorophytes</taxon>
        <taxon>Chlorophyceae</taxon>
        <taxon>CS clade</taxon>
        <taxon>Chlamydomonadales</taxon>
        <taxon>Chlamydomonadaceae</taxon>
        <taxon>Chlamydomonas</taxon>
    </lineage>
</organism>
<keyword evidence="4" id="KW-0934">Plastid</keyword>
<gene>
    <name evidence="12" type="ORF">HXX76_010289</name>
</gene>
<evidence type="ECO:0000256" key="9">
    <source>
        <dbReference type="ARBA" id="ARBA00023284"/>
    </source>
</evidence>
<dbReference type="Gene3D" id="3.40.30.10">
    <property type="entry name" value="Glutaredoxin"/>
    <property type="match status" value="1"/>
</dbReference>
<sequence length="249" mass="26036">MALGCQHRAQITQLRATRYSGVVPAPICRRHAPARAQAVGSAQSTTSAPAAPAAQAIGRSYVNFEANPDHFKRVIARLAAAHAGAPSANVSATSSLSEDPVAPVAAPAQKPWTGILAGLLGGRHSEDVPVPQDLTVDDGSPLRRCVVMFTATWCGPCSMVHKELQHASGLLTTGLRRPAAILVIDVDVHSQLATEMGVKALPTLLYLGSDAGKAPLFTQGPVSSGFILDMLDRAEGYGGHDLTAKWLKL</sequence>
<keyword evidence="6" id="KW-0249">Electron transport</keyword>
<evidence type="ECO:0000256" key="3">
    <source>
        <dbReference type="ARBA" id="ARBA00022528"/>
    </source>
</evidence>
<name>A0A835T1E3_CHLIN</name>
<dbReference type="InterPro" id="IPR013766">
    <property type="entry name" value="Thioredoxin_domain"/>
</dbReference>
<dbReference type="InterPro" id="IPR036249">
    <property type="entry name" value="Thioredoxin-like_sf"/>
</dbReference>
<dbReference type="PROSITE" id="PS51352">
    <property type="entry name" value="THIOREDOXIN_2"/>
    <property type="match status" value="1"/>
</dbReference>
<dbReference type="SUPFAM" id="SSF52833">
    <property type="entry name" value="Thioredoxin-like"/>
    <property type="match status" value="1"/>
</dbReference>
<comment type="caution">
    <text evidence="12">The sequence shown here is derived from an EMBL/GenBank/DDBJ whole genome shotgun (WGS) entry which is preliminary data.</text>
</comment>